<comment type="subcellular location">
    <subcellularLocation>
        <location evidence="7">Cytoplasm</location>
    </subcellularLocation>
</comment>
<keyword evidence="4 7" id="KW-0566">Pantothenate biosynthesis</keyword>
<dbReference type="GO" id="GO:0008168">
    <property type="term" value="F:methyltransferase activity"/>
    <property type="evidence" value="ECO:0007669"/>
    <property type="project" value="UniProtKB-KW"/>
</dbReference>
<dbReference type="Gene3D" id="3.20.20.60">
    <property type="entry name" value="Phosphoenolpyruvate-binding domains"/>
    <property type="match status" value="1"/>
</dbReference>
<dbReference type="InterPro" id="IPR003700">
    <property type="entry name" value="Pantoate_hydroxy_MeTrfase"/>
</dbReference>
<keyword evidence="7 10" id="KW-0479">Metal-binding</keyword>
<dbReference type="SUPFAM" id="SSF51621">
    <property type="entry name" value="Phosphoenolpyruvate/pyruvate domain"/>
    <property type="match status" value="1"/>
</dbReference>
<evidence type="ECO:0000256" key="7">
    <source>
        <dbReference type="HAMAP-Rule" id="MF_00156"/>
    </source>
</evidence>
<feature type="binding site" evidence="7 10">
    <location>
        <position position="113"/>
    </location>
    <ligand>
        <name>Mg(2+)</name>
        <dbReference type="ChEBI" id="CHEBI:18420"/>
    </ligand>
</feature>
<keyword evidence="12" id="KW-1185">Reference proteome</keyword>
<comment type="subunit">
    <text evidence="3 7">Homodecamer; pentamer of dimers.</text>
</comment>
<comment type="caution">
    <text evidence="11">The sequence shown here is derived from an EMBL/GenBank/DDBJ whole genome shotgun (WGS) entry which is preliminary data.</text>
</comment>
<comment type="pathway">
    <text evidence="1 7">Cofactor biosynthesis; (R)-pantothenate biosynthesis; (R)-pantoate from 3-methyl-2-oxobutanoate: step 1/2.</text>
</comment>
<evidence type="ECO:0000313" key="12">
    <source>
        <dbReference type="Proteomes" id="UP000075320"/>
    </source>
</evidence>
<evidence type="ECO:0000256" key="1">
    <source>
        <dbReference type="ARBA" id="ARBA00005033"/>
    </source>
</evidence>
<dbReference type="AlphaFoldDB" id="A0A150WPM9"/>
<feature type="binding site" evidence="7 9">
    <location>
        <position position="82"/>
    </location>
    <ligand>
        <name>3-methyl-2-oxobutanoate</name>
        <dbReference type="ChEBI" id="CHEBI:11851"/>
    </ligand>
</feature>
<evidence type="ECO:0000256" key="9">
    <source>
        <dbReference type="PIRSR" id="PIRSR000388-2"/>
    </source>
</evidence>
<feature type="binding site" evidence="7 10">
    <location>
        <position position="43"/>
    </location>
    <ligand>
        <name>Mg(2+)</name>
        <dbReference type="ChEBI" id="CHEBI:18420"/>
    </ligand>
</feature>
<feature type="binding site" evidence="7 9">
    <location>
        <begin position="43"/>
        <end position="44"/>
    </location>
    <ligand>
        <name>3-methyl-2-oxobutanoate</name>
        <dbReference type="ChEBI" id="CHEBI:11851"/>
    </ligand>
</feature>
<comment type="function">
    <text evidence="6 7">Catalyzes the reversible reaction in which hydroxymethyl group from 5,10-methylenetetrahydrofolate is transferred onto alpha-ketoisovalerate to form ketopantoate.</text>
</comment>
<feature type="active site" description="Proton acceptor" evidence="7 8">
    <location>
        <position position="180"/>
    </location>
</feature>
<dbReference type="GO" id="GO:0005737">
    <property type="term" value="C:cytoplasm"/>
    <property type="evidence" value="ECO:0007669"/>
    <property type="project" value="UniProtKB-SubCell"/>
</dbReference>
<evidence type="ECO:0000256" key="6">
    <source>
        <dbReference type="ARBA" id="ARBA00056497"/>
    </source>
</evidence>
<dbReference type="InterPro" id="IPR040442">
    <property type="entry name" value="Pyrv_kinase-like_dom_sf"/>
</dbReference>
<dbReference type="HAMAP" id="MF_00156">
    <property type="entry name" value="PanB"/>
    <property type="match status" value="1"/>
</dbReference>
<feature type="binding site" evidence="7 9">
    <location>
        <position position="111"/>
    </location>
    <ligand>
        <name>3-methyl-2-oxobutanoate</name>
        <dbReference type="ChEBI" id="CHEBI:11851"/>
    </ligand>
</feature>
<dbReference type="InterPro" id="IPR015813">
    <property type="entry name" value="Pyrv/PenolPyrv_kinase-like_dom"/>
</dbReference>
<protein>
    <recommendedName>
        <fullName evidence="7">3-methyl-2-oxobutanoate hydroxymethyltransferase</fullName>
        <ecNumber evidence="7">2.1.2.11</ecNumber>
    </recommendedName>
    <alternativeName>
        <fullName evidence="7">Ketopantoate hydroxymethyltransferase</fullName>
        <shortName evidence="7">KPHMT</shortName>
    </alternativeName>
</protein>
<name>A0A150WPM9_BDEBC</name>
<evidence type="ECO:0000256" key="3">
    <source>
        <dbReference type="ARBA" id="ARBA00011424"/>
    </source>
</evidence>
<evidence type="ECO:0000256" key="5">
    <source>
        <dbReference type="ARBA" id="ARBA00022679"/>
    </source>
</evidence>
<evidence type="ECO:0000256" key="10">
    <source>
        <dbReference type="PIRSR" id="PIRSR000388-3"/>
    </source>
</evidence>
<organism evidence="11 12">
    <name type="scientific">Bdellovibrio bacteriovorus</name>
    <dbReference type="NCBI Taxonomy" id="959"/>
    <lineage>
        <taxon>Bacteria</taxon>
        <taxon>Pseudomonadati</taxon>
        <taxon>Bdellovibrionota</taxon>
        <taxon>Bdellovibrionia</taxon>
        <taxon>Bdellovibrionales</taxon>
        <taxon>Pseudobdellovibrionaceae</taxon>
        <taxon>Bdellovibrio</taxon>
    </lineage>
</organism>
<dbReference type="FunFam" id="3.20.20.60:FF:000003">
    <property type="entry name" value="3-methyl-2-oxobutanoate hydroxymethyltransferase"/>
    <property type="match status" value="1"/>
</dbReference>
<comment type="cofactor">
    <cofactor evidence="7 10">
        <name>Mg(2+)</name>
        <dbReference type="ChEBI" id="CHEBI:18420"/>
    </cofactor>
    <text evidence="7 10">Binds 1 Mg(2+) ion per subunit.</text>
</comment>
<dbReference type="GO" id="GO:0015940">
    <property type="term" value="P:pantothenate biosynthetic process"/>
    <property type="evidence" value="ECO:0007669"/>
    <property type="project" value="UniProtKB-UniRule"/>
</dbReference>
<evidence type="ECO:0000256" key="4">
    <source>
        <dbReference type="ARBA" id="ARBA00022655"/>
    </source>
</evidence>
<dbReference type="EC" id="2.1.2.11" evidence="7"/>
<dbReference type="GO" id="GO:0003864">
    <property type="term" value="F:3-methyl-2-oxobutanoate hydroxymethyltransferase activity"/>
    <property type="evidence" value="ECO:0007669"/>
    <property type="project" value="UniProtKB-UniRule"/>
</dbReference>
<sequence>MKTILDFQEKKDKKQKISMITCYDYSFARIVAASDIDCILVGDSLANTMHGFKTTLNASVNMMALHTAAVVRGAGDKFVIGDMPFMSNRKGLTANMTAVERIMKAGASAVKLEGALGNLSLVRHIVDSGVPVMAHLGLTPQSVNQLGGFKVQGRDEKARRLIKEHALQLQDAGAFAIVLECVPSSLAKDITDSLHVPTIGIGGGPDCDGQVLVLQDMLGMNNDFKPKFLKRYFEGFDAIKGAFNTYHEEVTSGAFPTEKESYS</sequence>
<keyword evidence="5 7" id="KW-0808">Transferase</keyword>
<keyword evidence="7" id="KW-0963">Cytoplasm</keyword>
<dbReference type="OrthoDB" id="5291504at2"/>
<dbReference type="CDD" id="cd06557">
    <property type="entry name" value="KPHMT-like"/>
    <property type="match status" value="1"/>
</dbReference>
<gene>
    <name evidence="7" type="primary">panB</name>
    <name evidence="11" type="ORF">AZI86_04650</name>
</gene>
<dbReference type="UniPathway" id="UPA00028">
    <property type="reaction ID" value="UER00003"/>
</dbReference>
<dbReference type="PIRSF" id="PIRSF000388">
    <property type="entry name" value="Pantoate_hydroxy_MeTrfase"/>
    <property type="match status" value="1"/>
</dbReference>
<dbReference type="EMBL" id="LUKE01000001">
    <property type="protein sequence ID" value="KYG66348.1"/>
    <property type="molecule type" value="Genomic_DNA"/>
</dbReference>
<feature type="binding site" evidence="7 10">
    <location>
        <position position="82"/>
    </location>
    <ligand>
        <name>Mg(2+)</name>
        <dbReference type="ChEBI" id="CHEBI:18420"/>
    </ligand>
</feature>
<evidence type="ECO:0000256" key="2">
    <source>
        <dbReference type="ARBA" id="ARBA00008676"/>
    </source>
</evidence>
<comment type="catalytic activity">
    <reaction evidence="7">
        <text>(6R)-5,10-methylene-5,6,7,8-tetrahydrofolate + 3-methyl-2-oxobutanoate + H2O = 2-dehydropantoate + (6S)-5,6,7,8-tetrahydrofolate</text>
        <dbReference type="Rhea" id="RHEA:11824"/>
        <dbReference type="ChEBI" id="CHEBI:11561"/>
        <dbReference type="ChEBI" id="CHEBI:11851"/>
        <dbReference type="ChEBI" id="CHEBI:15377"/>
        <dbReference type="ChEBI" id="CHEBI:15636"/>
        <dbReference type="ChEBI" id="CHEBI:57453"/>
        <dbReference type="EC" id="2.1.2.11"/>
    </reaction>
</comment>
<dbReference type="GO" id="GO:0000287">
    <property type="term" value="F:magnesium ion binding"/>
    <property type="evidence" value="ECO:0007669"/>
    <property type="project" value="TreeGrafter"/>
</dbReference>
<evidence type="ECO:0000256" key="8">
    <source>
        <dbReference type="PIRSR" id="PIRSR000388-1"/>
    </source>
</evidence>
<accession>A0A150WPM9</accession>
<dbReference type="Pfam" id="PF02548">
    <property type="entry name" value="Pantoate_transf"/>
    <property type="match status" value="1"/>
</dbReference>
<dbReference type="Proteomes" id="UP000075320">
    <property type="component" value="Unassembled WGS sequence"/>
</dbReference>
<reference evidence="11 12" key="1">
    <citation type="submission" date="2016-03" db="EMBL/GenBank/DDBJ databases">
        <authorList>
            <person name="Ploux O."/>
        </authorList>
    </citation>
    <scope>NUCLEOTIDE SEQUENCE [LARGE SCALE GENOMIC DNA]</scope>
    <source>
        <strain evidence="11 12">R0</strain>
    </source>
</reference>
<evidence type="ECO:0000313" key="11">
    <source>
        <dbReference type="EMBL" id="KYG66348.1"/>
    </source>
</evidence>
<dbReference type="GO" id="GO:0032259">
    <property type="term" value="P:methylation"/>
    <property type="evidence" value="ECO:0007669"/>
    <property type="project" value="UniProtKB-KW"/>
</dbReference>
<dbReference type="PANTHER" id="PTHR20881">
    <property type="entry name" value="3-METHYL-2-OXOBUTANOATE HYDROXYMETHYLTRANSFERASE"/>
    <property type="match status" value="1"/>
</dbReference>
<keyword evidence="7 10" id="KW-0460">Magnesium</keyword>
<dbReference type="NCBIfam" id="TIGR00222">
    <property type="entry name" value="panB"/>
    <property type="match status" value="1"/>
</dbReference>
<proteinExistence type="inferred from homology"/>
<dbReference type="RefSeq" id="WP_061833913.1">
    <property type="nucleotide sequence ID" value="NZ_LUKE01000001.1"/>
</dbReference>
<comment type="similarity">
    <text evidence="2 7">Belongs to the PanB family.</text>
</comment>
<dbReference type="PANTHER" id="PTHR20881:SF0">
    <property type="entry name" value="3-METHYL-2-OXOBUTANOATE HYDROXYMETHYLTRANSFERASE"/>
    <property type="match status" value="1"/>
</dbReference>
<keyword evidence="11" id="KW-0489">Methyltransferase</keyword>
<dbReference type="NCBIfam" id="NF001452">
    <property type="entry name" value="PRK00311.1"/>
    <property type="match status" value="1"/>
</dbReference>